<dbReference type="EMBL" id="CP034550">
    <property type="protein sequence ID" value="QFZ19217.1"/>
    <property type="molecule type" value="Genomic_DNA"/>
</dbReference>
<dbReference type="Proteomes" id="UP000325787">
    <property type="component" value="Chromosome"/>
</dbReference>
<dbReference type="KEGG" id="ssyi:EKG83_18780"/>
<dbReference type="RefSeq" id="WP_033434374.1">
    <property type="nucleotide sequence ID" value="NZ_CP034550.1"/>
</dbReference>
<dbReference type="InterPro" id="IPR010520">
    <property type="entry name" value="FrsA-like"/>
</dbReference>
<sequence length="339" mass="36858">MNDVEELKRYVAAHAESLAIPPEDYRAVLDRVTHDGVGPGSWVYEWSRRAEELEAEGELLAAAQRYNFARFPFVDGNARLDALENSVRVTDEWRVTVPGIERLDLPLLGGEVGFWTHGLSTSDPKPLLLISGGIVSTKEQWAPVLLAGARLGFAAVVTELPGVGENTLRYNAESWRLIPAILDALADRADVTRTAALALSFSGHAALRAAVEDRRIRTVATAGAPIRHTFADADWVSGLPKVTADTLAHLVGVPPGALPSVLPTWALSADHLRALDIPVRYVASLRDEIIAPGDLALLREHVRDLDVLAHDDVHGAPRHAARTREWLIDAVRSSVEVPL</sequence>
<evidence type="ECO:0000313" key="2">
    <source>
        <dbReference type="Proteomes" id="UP000325787"/>
    </source>
</evidence>
<protein>
    <submittedName>
        <fullName evidence="1">Alpha/beta hydrolase</fullName>
    </submittedName>
</protein>
<name>A0A5Q0GYT6_SACSY</name>
<dbReference type="SUPFAM" id="SSF53474">
    <property type="entry name" value="alpha/beta-Hydrolases"/>
    <property type="match status" value="1"/>
</dbReference>
<dbReference type="AlphaFoldDB" id="A0A5Q0GYT6"/>
<gene>
    <name evidence="1" type="ORF">EKG83_18780</name>
</gene>
<reference evidence="2" key="1">
    <citation type="journal article" date="2021" name="Curr. Microbiol.">
        <title>Complete genome of nocamycin-producing strain Saccharothrix syringae NRRL B-16468 reveals the biosynthetic potential for secondary metabolites.</title>
        <authorList>
            <person name="Mo X."/>
            <person name="Yang S."/>
        </authorList>
    </citation>
    <scope>NUCLEOTIDE SEQUENCE [LARGE SCALE GENOMIC DNA]</scope>
    <source>
        <strain evidence="2">ATCC 51364 / DSM 43886 / JCM 6844 / KCTC 9398 / NBRC 14523 / NRRL B-16468 / INA 2240</strain>
    </source>
</reference>
<dbReference type="Pfam" id="PF06500">
    <property type="entry name" value="FrsA-like"/>
    <property type="match status" value="1"/>
</dbReference>
<dbReference type="OrthoDB" id="5704902at2"/>
<evidence type="ECO:0000313" key="1">
    <source>
        <dbReference type="EMBL" id="QFZ19217.1"/>
    </source>
</evidence>
<organism evidence="1 2">
    <name type="scientific">Saccharothrix syringae</name>
    <name type="common">Nocardiopsis syringae</name>
    <dbReference type="NCBI Taxonomy" id="103733"/>
    <lineage>
        <taxon>Bacteria</taxon>
        <taxon>Bacillati</taxon>
        <taxon>Actinomycetota</taxon>
        <taxon>Actinomycetes</taxon>
        <taxon>Pseudonocardiales</taxon>
        <taxon>Pseudonocardiaceae</taxon>
        <taxon>Saccharothrix</taxon>
    </lineage>
</organism>
<proteinExistence type="predicted"/>
<keyword evidence="2" id="KW-1185">Reference proteome</keyword>
<keyword evidence="1" id="KW-0378">Hydrolase</keyword>
<dbReference type="InterPro" id="IPR029058">
    <property type="entry name" value="AB_hydrolase_fold"/>
</dbReference>
<dbReference type="Gene3D" id="3.40.50.1820">
    <property type="entry name" value="alpha/beta hydrolase"/>
    <property type="match status" value="1"/>
</dbReference>
<dbReference type="GO" id="GO:0016787">
    <property type="term" value="F:hydrolase activity"/>
    <property type="evidence" value="ECO:0007669"/>
    <property type="project" value="UniProtKB-KW"/>
</dbReference>
<accession>A0A5Q0GYT6</accession>